<dbReference type="PROSITE" id="PS50297">
    <property type="entry name" value="ANK_REP_REGION"/>
    <property type="match status" value="3"/>
</dbReference>
<dbReference type="InterPro" id="IPR002110">
    <property type="entry name" value="Ankyrin_rpt"/>
</dbReference>
<evidence type="ECO:0000256" key="1">
    <source>
        <dbReference type="ARBA" id="ARBA00022737"/>
    </source>
</evidence>
<dbReference type="CDD" id="cd17720">
    <property type="entry name" value="BRCT_Bard1_rpt2"/>
    <property type="match status" value="1"/>
</dbReference>
<dbReference type="AlphaFoldDB" id="A0A8W8MEK9"/>
<dbReference type="PROSITE" id="PS50088">
    <property type="entry name" value="ANK_REPEAT"/>
    <property type="match status" value="3"/>
</dbReference>
<dbReference type="InterPro" id="IPR039503">
    <property type="entry name" value="BARD1_Znf-RING"/>
</dbReference>
<feature type="domain" description="BRCT" evidence="5">
    <location>
        <begin position="415"/>
        <end position="521"/>
    </location>
</feature>
<proteinExistence type="predicted"/>
<keyword evidence="1" id="KW-0677">Repeat</keyword>
<dbReference type="CDD" id="cd17734">
    <property type="entry name" value="BRCT_Bard1_rpt1"/>
    <property type="match status" value="1"/>
</dbReference>
<dbReference type="InterPro" id="IPR036420">
    <property type="entry name" value="BRCT_dom_sf"/>
</dbReference>
<evidence type="ECO:0000313" key="6">
    <source>
        <dbReference type="EnsemblMetazoa" id="G31994.6:cds"/>
    </source>
</evidence>
<dbReference type="SUPFAM" id="SSF48403">
    <property type="entry name" value="Ankyrin repeat"/>
    <property type="match status" value="1"/>
</dbReference>
<dbReference type="SUPFAM" id="SSF57850">
    <property type="entry name" value="RING/U-box"/>
    <property type="match status" value="1"/>
</dbReference>
<dbReference type="GO" id="GO:0085020">
    <property type="term" value="P:protein K6-linked ubiquitination"/>
    <property type="evidence" value="ECO:0007669"/>
    <property type="project" value="TreeGrafter"/>
</dbReference>
<feature type="region of interest" description="Disordered" evidence="4">
    <location>
        <begin position="239"/>
        <end position="265"/>
    </location>
</feature>
<feature type="compositionally biased region" description="Low complexity" evidence="4">
    <location>
        <begin position="253"/>
        <end position="262"/>
    </location>
</feature>
<dbReference type="InterPro" id="IPR036770">
    <property type="entry name" value="Ankyrin_rpt-contain_sf"/>
</dbReference>
<dbReference type="Pfam" id="PF16589">
    <property type="entry name" value="BRCT_2"/>
    <property type="match status" value="1"/>
</dbReference>
<evidence type="ECO:0000256" key="3">
    <source>
        <dbReference type="PROSITE-ProRule" id="PRU00023"/>
    </source>
</evidence>
<dbReference type="EnsemblMetazoa" id="G31994.9">
    <property type="protein sequence ID" value="G31994.9:cds"/>
    <property type="gene ID" value="G31994"/>
</dbReference>
<evidence type="ECO:0000256" key="2">
    <source>
        <dbReference type="ARBA" id="ARBA00023043"/>
    </source>
</evidence>
<feature type="repeat" description="ANK" evidence="3">
    <location>
        <begin position="295"/>
        <end position="327"/>
    </location>
</feature>
<dbReference type="Pfam" id="PF12796">
    <property type="entry name" value="Ank_2"/>
    <property type="match status" value="1"/>
</dbReference>
<dbReference type="EnsemblMetazoa" id="G31994.5">
    <property type="protein sequence ID" value="G31994.5:cds"/>
    <property type="gene ID" value="G31994"/>
</dbReference>
<dbReference type="SMART" id="SM00292">
    <property type="entry name" value="BRCT"/>
    <property type="match status" value="2"/>
</dbReference>
<evidence type="ECO:0000259" key="5">
    <source>
        <dbReference type="PROSITE" id="PS50172"/>
    </source>
</evidence>
<feature type="repeat" description="ANK" evidence="3">
    <location>
        <begin position="361"/>
        <end position="393"/>
    </location>
</feature>
<feature type="region of interest" description="Disordered" evidence="4">
    <location>
        <begin position="138"/>
        <end position="160"/>
    </location>
</feature>
<dbReference type="PANTHER" id="PTHR24171">
    <property type="entry name" value="ANKYRIN REPEAT DOMAIN-CONTAINING PROTEIN 39-RELATED"/>
    <property type="match status" value="1"/>
</dbReference>
<feature type="repeat" description="ANK" evidence="3">
    <location>
        <begin position="328"/>
        <end position="360"/>
    </location>
</feature>
<keyword evidence="7" id="KW-1185">Reference proteome</keyword>
<dbReference type="Gene3D" id="3.40.50.10190">
    <property type="entry name" value="BRCT domain"/>
    <property type="match status" value="2"/>
</dbReference>
<dbReference type="InterPro" id="IPR001357">
    <property type="entry name" value="BRCT_dom"/>
</dbReference>
<dbReference type="Pfam" id="PF14835">
    <property type="entry name" value="zf-RING_6"/>
    <property type="match status" value="1"/>
</dbReference>
<dbReference type="InterPro" id="IPR013083">
    <property type="entry name" value="Znf_RING/FYVE/PHD"/>
</dbReference>
<keyword evidence="2 3" id="KW-0040">ANK repeat</keyword>
<reference evidence="6" key="1">
    <citation type="submission" date="2022-08" db="UniProtKB">
        <authorList>
            <consortium name="EnsemblMetazoa"/>
        </authorList>
    </citation>
    <scope>IDENTIFICATION</scope>
    <source>
        <strain evidence="6">05x7-T-G4-1.051#20</strain>
    </source>
</reference>
<dbReference type="Pfam" id="PF00023">
    <property type="entry name" value="Ank"/>
    <property type="match status" value="1"/>
</dbReference>
<dbReference type="Proteomes" id="UP000005408">
    <property type="component" value="Unassembled WGS sequence"/>
</dbReference>
<dbReference type="PROSITE" id="PS50172">
    <property type="entry name" value="BRCT"/>
    <property type="match status" value="2"/>
</dbReference>
<dbReference type="PANTHER" id="PTHR24171:SF8">
    <property type="entry name" value="BRCA1-ASSOCIATED RING DOMAIN PROTEIN 1"/>
    <property type="match status" value="1"/>
</dbReference>
<dbReference type="Pfam" id="PF00533">
    <property type="entry name" value="BRCT"/>
    <property type="match status" value="1"/>
</dbReference>
<accession>A0A8W8MEK9</accession>
<evidence type="ECO:0000313" key="7">
    <source>
        <dbReference type="Proteomes" id="UP000005408"/>
    </source>
</evidence>
<feature type="domain" description="BRCT" evidence="5">
    <location>
        <begin position="543"/>
        <end position="647"/>
    </location>
</feature>
<protein>
    <recommendedName>
        <fullName evidence="5">BRCT domain-containing protein</fullName>
    </recommendedName>
</protein>
<dbReference type="SMART" id="SM00248">
    <property type="entry name" value="ANK"/>
    <property type="match status" value="3"/>
</dbReference>
<organism evidence="6 7">
    <name type="scientific">Magallana gigas</name>
    <name type="common">Pacific oyster</name>
    <name type="synonym">Crassostrea gigas</name>
    <dbReference type="NCBI Taxonomy" id="29159"/>
    <lineage>
        <taxon>Eukaryota</taxon>
        <taxon>Metazoa</taxon>
        <taxon>Spiralia</taxon>
        <taxon>Lophotrochozoa</taxon>
        <taxon>Mollusca</taxon>
        <taxon>Bivalvia</taxon>
        <taxon>Autobranchia</taxon>
        <taxon>Pteriomorphia</taxon>
        <taxon>Ostreida</taxon>
        <taxon>Ostreoidea</taxon>
        <taxon>Ostreidae</taxon>
        <taxon>Magallana</taxon>
    </lineage>
</organism>
<evidence type="ECO:0000256" key="4">
    <source>
        <dbReference type="SAM" id="MobiDB-lite"/>
    </source>
</evidence>
<dbReference type="EnsemblMetazoa" id="G31994.6">
    <property type="protein sequence ID" value="G31994.6:cds"/>
    <property type="gene ID" value="G31994"/>
</dbReference>
<dbReference type="PRINTS" id="PR01415">
    <property type="entry name" value="ANKYRIN"/>
</dbReference>
<dbReference type="GO" id="GO:0004842">
    <property type="term" value="F:ubiquitin-protein transferase activity"/>
    <property type="evidence" value="ECO:0007669"/>
    <property type="project" value="TreeGrafter"/>
</dbReference>
<sequence length="652" mass="71919">MNIQLFHQRLGELEKHLHCSVCNCIPDMPWVLGDCEHLYCRQCCDDLLGQCCVICGIPVHVKDARMHRLVSNIVEQFKIMNRILQENFLVQESGIAKAGETTNCDFHTDHSNSSNNTSTNISSEFQYNLNDAAGSPELFGPDSPIKLSNHTDSPAKREQLEEASNLHARHVPETGEELAINLLFTGDNSSLSGNCQGTESKPVNKSNENIIQNCRTAARKINGAKQNIQFITRKKTIKRSLKRSLGKENTHMSSPSSRKCSSTTPFQLGSPSHMNLSFNNVWQGSPHNIDKKNAKGETSLQVACIKGDLQRVERLLSSGANPNTRDHAGWTPLHEACQRGHAEIAARLLSAGALVDVPGTENETPLHDAVRHLKTDCVTLLVRHGASINTRNINGLSPLDLAGGHSDLMEVLHTEVQGVITPLTLQVDPLVYQSPCFLGTGLSREQRSTLQKCASKLQARVVEGFCPEVTHVVSGCNNEGLCPRTIKYLQGVLSGRWIVNMEWVEMSLEYGSKLVEEAFEIPGTSTDPQSGAAQKGRINRQKQLPGLFDGCQFYFYGHFEYPTPDREDLVSLVKLGGGQVIQREPKPGHIPETQLTTPYHAPAGSETCCIYIVHDNRATFQPITTSVLCTVRAAWIMDCISQFRLINVGSDC</sequence>
<dbReference type="Gene3D" id="3.30.40.10">
    <property type="entry name" value="Zinc/RING finger domain, C3HC4 (zinc finger)"/>
    <property type="match status" value="1"/>
</dbReference>
<name>A0A8W8MEK9_MAGGI</name>
<dbReference type="Gene3D" id="1.25.40.20">
    <property type="entry name" value="Ankyrin repeat-containing domain"/>
    <property type="match status" value="1"/>
</dbReference>
<dbReference type="GO" id="GO:0070531">
    <property type="term" value="C:BRCA1-A complex"/>
    <property type="evidence" value="ECO:0007669"/>
    <property type="project" value="TreeGrafter"/>
</dbReference>
<dbReference type="GO" id="GO:0031436">
    <property type="term" value="C:BRCA1-BARD1 complex"/>
    <property type="evidence" value="ECO:0007669"/>
    <property type="project" value="TreeGrafter"/>
</dbReference>
<dbReference type="SUPFAM" id="SSF52113">
    <property type="entry name" value="BRCT domain"/>
    <property type="match status" value="2"/>
</dbReference>